<keyword evidence="3" id="KW-0805">Transcription regulation</keyword>
<name>A0A918CIQ9_9DEIO</name>
<dbReference type="SMART" id="SM00862">
    <property type="entry name" value="Trans_reg_C"/>
    <property type="match status" value="1"/>
</dbReference>
<dbReference type="GO" id="GO:0006355">
    <property type="term" value="P:regulation of DNA-templated transcription"/>
    <property type="evidence" value="ECO:0007669"/>
    <property type="project" value="InterPro"/>
</dbReference>
<dbReference type="InterPro" id="IPR011006">
    <property type="entry name" value="CheY-like_superfamily"/>
</dbReference>
<evidence type="ECO:0000313" key="11">
    <source>
        <dbReference type="Proteomes" id="UP000603865"/>
    </source>
</evidence>
<evidence type="ECO:0000256" key="5">
    <source>
        <dbReference type="ARBA" id="ARBA00023163"/>
    </source>
</evidence>
<evidence type="ECO:0000259" key="9">
    <source>
        <dbReference type="PROSITE" id="PS51755"/>
    </source>
</evidence>
<dbReference type="PANTHER" id="PTHR48111:SF4">
    <property type="entry name" value="DNA-BINDING DUAL TRANSCRIPTIONAL REGULATOR OMPR"/>
    <property type="match status" value="1"/>
</dbReference>
<evidence type="ECO:0000256" key="7">
    <source>
        <dbReference type="PROSITE-ProRule" id="PRU01091"/>
    </source>
</evidence>
<evidence type="ECO:0000256" key="6">
    <source>
        <dbReference type="PROSITE-ProRule" id="PRU00169"/>
    </source>
</evidence>
<protein>
    <submittedName>
        <fullName evidence="10">DNA-binding response regulator</fullName>
    </submittedName>
</protein>
<dbReference type="GO" id="GO:0000976">
    <property type="term" value="F:transcription cis-regulatory region binding"/>
    <property type="evidence" value="ECO:0007669"/>
    <property type="project" value="TreeGrafter"/>
</dbReference>
<dbReference type="InterPro" id="IPR036388">
    <property type="entry name" value="WH-like_DNA-bd_sf"/>
</dbReference>
<dbReference type="Pfam" id="PF00486">
    <property type="entry name" value="Trans_reg_C"/>
    <property type="match status" value="1"/>
</dbReference>
<dbReference type="GO" id="GO:0005829">
    <property type="term" value="C:cytosol"/>
    <property type="evidence" value="ECO:0007669"/>
    <property type="project" value="TreeGrafter"/>
</dbReference>
<organism evidence="10 11">
    <name type="scientific">Deinococcus ruber</name>
    <dbReference type="NCBI Taxonomy" id="1848197"/>
    <lineage>
        <taxon>Bacteria</taxon>
        <taxon>Thermotogati</taxon>
        <taxon>Deinococcota</taxon>
        <taxon>Deinococci</taxon>
        <taxon>Deinococcales</taxon>
        <taxon>Deinococcaceae</taxon>
        <taxon>Deinococcus</taxon>
    </lineage>
</organism>
<dbReference type="Gene3D" id="6.10.250.690">
    <property type="match status" value="1"/>
</dbReference>
<dbReference type="FunFam" id="1.10.10.10:FF:000018">
    <property type="entry name" value="DNA-binding response regulator ResD"/>
    <property type="match status" value="1"/>
</dbReference>
<keyword evidence="1 6" id="KW-0597">Phosphoprotein</keyword>
<dbReference type="Pfam" id="PF00072">
    <property type="entry name" value="Response_reg"/>
    <property type="match status" value="1"/>
</dbReference>
<evidence type="ECO:0000313" key="10">
    <source>
        <dbReference type="EMBL" id="GGR27309.1"/>
    </source>
</evidence>
<sequence length="223" mass="24699">MVKVLVVDDDPAILEILTAYLERSGYDVTTSMNGLDAEHLLGKVDVAILDWMLPGQSGVDLTRHARASYPNLPLLLLTARGDEDDRVHGLKSGADDYVVKPFSPREVVARVEALLRRANVRDVITLGSLVIGAQARTVTLAGADLSLSRTEFELLLTLARHSGIAFSRERLLERVWGVEFAGTERVVDVNIQMLRRKLGDDPDAPTFIETVRGFGYRFKDEDL</sequence>
<evidence type="ECO:0000259" key="8">
    <source>
        <dbReference type="PROSITE" id="PS50110"/>
    </source>
</evidence>
<dbReference type="GO" id="GO:0000156">
    <property type="term" value="F:phosphorelay response regulator activity"/>
    <property type="evidence" value="ECO:0007669"/>
    <property type="project" value="TreeGrafter"/>
</dbReference>
<evidence type="ECO:0000256" key="4">
    <source>
        <dbReference type="ARBA" id="ARBA00023125"/>
    </source>
</evidence>
<dbReference type="InterPro" id="IPR039420">
    <property type="entry name" value="WalR-like"/>
</dbReference>
<keyword evidence="11" id="KW-1185">Reference proteome</keyword>
<feature type="DNA-binding region" description="OmpR/PhoB-type" evidence="7">
    <location>
        <begin position="121"/>
        <end position="220"/>
    </location>
</feature>
<evidence type="ECO:0000256" key="2">
    <source>
        <dbReference type="ARBA" id="ARBA00023012"/>
    </source>
</evidence>
<gene>
    <name evidence="10" type="ORF">GCM10008957_43360</name>
</gene>
<feature type="domain" description="Response regulatory" evidence="8">
    <location>
        <begin position="3"/>
        <end position="115"/>
    </location>
</feature>
<proteinExistence type="predicted"/>
<accession>A0A918CIQ9</accession>
<dbReference type="SUPFAM" id="SSF52172">
    <property type="entry name" value="CheY-like"/>
    <property type="match status" value="1"/>
</dbReference>
<dbReference type="InterPro" id="IPR001867">
    <property type="entry name" value="OmpR/PhoB-type_DNA-bd"/>
</dbReference>
<reference evidence="10" key="1">
    <citation type="journal article" date="2014" name="Int. J. Syst. Evol. Microbiol.">
        <title>Complete genome sequence of Corynebacterium casei LMG S-19264T (=DSM 44701T), isolated from a smear-ripened cheese.</title>
        <authorList>
            <consortium name="US DOE Joint Genome Institute (JGI-PGF)"/>
            <person name="Walter F."/>
            <person name="Albersmeier A."/>
            <person name="Kalinowski J."/>
            <person name="Ruckert C."/>
        </authorList>
    </citation>
    <scope>NUCLEOTIDE SEQUENCE</scope>
    <source>
        <strain evidence="10">JCM 31311</strain>
    </source>
</reference>
<dbReference type="Gene3D" id="1.10.10.10">
    <property type="entry name" value="Winged helix-like DNA-binding domain superfamily/Winged helix DNA-binding domain"/>
    <property type="match status" value="1"/>
</dbReference>
<keyword evidence="5" id="KW-0804">Transcription</keyword>
<feature type="domain" description="OmpR/PhoB-type" evidence="9">
    <location>
        <begin position="121"/>
        <end position="220"/>
    </location>
</feature>
<dbReference type="InterPro" id="IPR001789">
    <property type="entry name" value="Sig_transdc_resp-reg_receiver"/>
</dbReference>
<evidence type="ECO:0000256" key="3">
    <source>
        <dbReference type="ARBA" id="ARBA00023015"/>
    </source>
</evidence>
<feature type="modified residue" description="4-aspartylphosphate" evidence="6">
    <location>
        <position position="50"/>
    </location>
</feature>
<comment type="caution">
    <text evidence="10">The sequence shown here is derived from an EMBL/GenBank/DDBJ whole genome shotgun (WGS) entry which is preliminary data.</text>
</comment>
<dbReference type="PROSITE" id="PS51755">
    <property type="entry name" value="OMPR_PHOB"/>
    <property type="match status" value="1"/>
</dbReference>
<reference evidence="10" key="2">
    <citation type="submission" date="2020-09" db="EMBL/GenBank/DDBJ databases">
        <authorList>
            <person name="Sun Q."/>
            <person name="Ohkuma M."/>
        </authorList>
    </citation>
    <scope>NUCLEOTIDE SEQUENCE</scope>
    <source>
        <strain evidence="10">JCM 31311</strain>
    </source>
</reference>
<dbReference type="Gene3D" id="3.40.50.2300">
    <property type="match status" value="1"/>
</dbReference>
<dbReference type="AlphaFoldDB" id="A0A918CIQ9"/>
<keyword evidence="2" id="KW-0902">Two-component regulatory system</keyword>
<keyword evidence="4 7" id="KW-0238">DNA-binding</keyword>
<dbReference type="Proteomes" id="UP000603865">
    <property type="component" value="Unassembled WGS sequence"/>
</dbReference>
<dbReference type="SUPFAM" id="SSF46894">
    <property type="entry name" value="C-terminal effector domain of the bipartite response regulators"/>
    <property type="match status" value="1"/>
</dbReference>
<dbReference type="SMART" id="SM00448">
    <property type="entry name" value="REC"/>
    <property type="match status" value="1"/>
</dbReference>
<dbReference type="PANTHER" id="PTHR48111">
    <property type="entry name" value="REGULATOR OF RPOS"/>
    <property type="match status" value="1"/>
</dbReference>
<dbReference type="CDD" id="cd00383">
    <property type="entry name" value="trans_reg_C"/>
    <property type="match status" value="1"/>
</dbReference>
<dbReference type="InterPro" id="IPR016032">
    <property type="entry name" value="Sig_transdc_resp-reg_C-effctor"/>
</dbReference>
<dbReference type="RefSeq" id="WP_189092603.1">
    <property type="nucleotide sequence ID" value="NZ_BMQL01000040.1"/>
</dbReference>
<dbReference type="EMBL" id="BMQL01000040">
    <property type="protein sequence ID" value="GGR27309.1"/>
    <property type="molecule type" value="Genomic_DNA"/>
</dbReference>
<dbReference type="GO" id="GO:0032993">
    <property type="term" value="C:protein-DNA complex"/>
    <property type="evidence" value="ECO:0007669"/>
    <property type="project" value="TreeGrafter"/>
</dbReference>
<evidence type="ECO:0000256" key="1">
    <source>
        <dbReference type="ARBA" id="ARBA00022553"/>
    </source>
</evidence>
<dbReference type="PROSITE" id="PS50110">
    <property type="entry name" value="RESPONSE_REGULATORY"/>
    <property type="match status" value="1"/>
</dbReference>